<name>A0ABS1C109_9BACT</name>
<gene>
    <name evidence="2" type="ORF">I5M27_08470</name>
</gene>
<keyword evidence="1" id="KW-0472">Membrane</keyword>
<organism evidence="2 3">
    <name type="scientific">Adhaeribacter terrigena</name>
    <dbReference type="NCBI Taxonomy" id="2793070"/>
    <lineage>
        <taxon>Bacteria</taxon>
        <taxon>Pseudomonadati</taxon>
        <taxon>Bacteroidota</taxon>
        <taxon>Cytophagia</taxon>
        <taxon>Cytophagales</taxon>
        <taxon>Hymenobacteraceae</taxon>
        <taxon>Adhaeribacter</taxon>
    </lineage>
</organism>
<comment type="caution">
    <text evidence="2">The sequence shown here is derived from an EMBL/GenBank/DDBJ whole genome shotgun (WGS) entry which is preliminary data.</text>
</comment>
<proteinExistence type="predicted"/>
<evidence type="ECO:0008006" key="4">
    <source>
        <dbReference type="Google" id="ProtNLM"/>
    </source>
</evidence>
<sequence>MLEEFGSTFAFILLILLLVINTSDAYDFLQKPEDYINFYHLDITKKNWKWDYLQNGIKVTALSTVGIFIYLHSFLKKDNKVLKILRSICTIILFGNLAYGYYQWYLTGFDH</sequence>
<dbReference type="RefSeq" id="WP_200505763.1">
    <property type="nucleotide sequence ID" value="NZ_JAEHFX010000003.1"/>
</dbReference>
<keyword evidence="1" id="KW-1133">Transmembrane helix</keyword>
<evidence type="ECO:0000256" key="1">
    <source>
        <dbReference type="SAM" id="Phobius"/>
    </source>
</evidence>
<dbReference type="Proteomes" id="UP000644147">
    <property type="component" value="Unassembled WGS sequence"/>
</dbReference>
<evidence type="ECO:0000313" key="2">
    <source>
        <dbReference type="EMBL" id="MBK0403019.1"/>
    </source>
</evidence>
<feature type="transmembrane region" description="Helical" evidence="1">
    <location>
        <begin position="84"/>
        <end position="102"/>
    </location>
</feature>
<keyword evidence="1" id="KW-0812">Transmembrane</keyword>
<dbReference type="EMBL" id="JAEHFX010000003">
    <property type="protein sequence ID" value="MBK0403019.1"/>
    <property type="molecule type" value="Genomic_DNA"/>
</dbReference>
<keyword evidence="3" id="KW-1185">Reference proteome</keyword>
<accession>A0ABS1C109</accession>
<protein>
    <recommendedName>
        <fullName evidence="4">DUF5658 domain-containing protein</fullName>
    </recommendedName>
</protein>
<evidence type="ECO:0000313" key="3">
    <source>
        <dbReference type="Proteomes" id="UP000644147"/>
    </source>
</evidence>
<feature type="transmembrane region" description="Helical" evidence="1">
    <location>
        <begin position="52"/>
        <end position="72"/>
    </location>
</feature>
<reference evidence="2 3" key="1">
    <citation type="submission" date="2020-12" db="EMBL/GenBank/DDBJ databases">
        <title>Bacterial novel species Adhaeribacter sp. BT258 isolated from soil.</title>
        <authorList>
            <person name="Jung H.-Y."/>
        </authorList>
    </citation>
    <scope>NUCLEOTIDE SEQUENCE [LARGE SCALE GENOMIC DNA]</scope>
    <source>
        <strain evidence="2 3">BT258</strain>
    </source>
</reference>